<feature type="domain" description="Hemimethylated DNA-binding" evidence="2">
    <location>
        <begin position="4"/>
        <end position="99"/>
    </location>
</feature>
<dbReference type="Proteomes" id="UP000054877">
    <property type="component" value="Unassembled WGS sequence"/>
</dbReference>
<reference evidence="3 4" key="1">
    <citation type="submission" date="2015-11" db="EMBL/GenBank/DDBJ databases">
        <title>Genomic analysis of 38 Legionella species identifies large and diverse effector repertoires.</title>
        <authorList>
            <person name="Burstein D."/>
            <person name="Amaro F."/>
            <person name="Zusman T."/>
            <person name="Lifshitz Z."/>
            <person name="Cohen O."/>
            <person name="Gilbert J.A."/>
            <person name="Pupko T."/>
            <person name="Shuman H.A."/>
            <person name="Segal G."/>
        </authorList>
    </citation>
    <scope>NUCLEOTIDE SEQUENCE [LARGE SCALE GENOMIC DNA]</scope>
    <source>
        <strain evidence="3 4">Mt.St.Helens-9</strain>
    </source>
</reference>
<evidence type="ECO:0000313" key="4">
    <source>
        <dbReference type="Proteomes" id="UP000054877"/>
    </source>
</evidence>
<dbReference type="Pfam" id="PF08755">
    <property type="entry name" value="YccV-like"/>
    <property type="match status" value="1"/>
</dbReference>
<dbReference type="SMART" id="SM00992">
    <property type="entry name" value="YccV-like"/>
    <property type="match status" value="1"/>
</dbReference>
<organism evidence="3 4">
    <name type="scientific">Legionella spiritensis</name>
    <dbReference type="NCBI Taxonomy" id="452"/>
    <lineage>
        <taxon>Bacteria</taxon>
        <taxon>Pseudomonadati</taxon>
        <taxon>Pseudomonadota</taxon>
        <taxon>Gammaproteobacteria</taxon>
        <taxon>Legionellales</taxon>
        <taxon>Legionellaceae</taxon>
        <taxon>Legionella</taxon>
    </lineage>
</organism>
<comment type="caution">
    <text evidence="3">The sequence shown here is derived from an EMBL/GenBank/DDBJ whole genome shotgun (WGS) entry which is preliminary data.</text>
</comment>
<evidence type="ECO:0000256" key="1">
    <source>
        <dbReference type="NCBIfam" id="TIGR02097"/>
    </source>
</evidence>
<dbReference type="RefSeq" id="WP_058482074.1">
    <property type="nucleotide sequence ID" value="NZ_CAAAII010000002.1"/>
</dbReference>
<dbReference type="NCBIfam" id="TIGR02097">
    <property type="entry name" value="yccV"/>
    <property type="match status" value="1"/>
</dbReference>
<keyword evidence="4" id="KW-1185">Reference proteome</keyword>
<evidence type="ECO:0000259" key="2">
    <source>
        <dbReference type="SMART" id="SM00992"/>
    </source>
</evidence>
<name>A0A0W0ZBD0_LEGSP</name>
<dbReference type="PATRIC" id="fig|452.5.peg.104"/>
<keyword evidence="3" id="KW-0238">DNA-binding</keyword>
<accession>A0A0W0ZBD0</accession>
<dbReference type="SUPFAM" id="SSF141255">
    <property type="entry name" value="YccV-like"/>
    <property type="match status" value="1"/>
</dbReference>
<dbReference type="GO" id="GO:0003677">
    <property type="term" value="F:DNA binding"/>
    <property type="evidence" value="ECO:0007669"/>
    <property type="project" value="UniProtKB-UniRule"/>
</dbReference>
<sequence length="103" mass="12038">MIKTAKFNVGEFVIHQQHGYRAIIIDVDPVFQASGHYNPQACKRPFASRNPWYRLLVDKSSHISYVEECHLARDMDTHNIENPNVSQYLIEKQGNFHRNSKCH</sequence>
<protein>
    <recommendedName>
        <fullName evidence="1">Heat shock protein HspQ</fullName>
    </recommendedName>
</protein>
<dbReference type="Gene3D" id="2.30.30.390">
    <property type="entry name" value="Hemimethylated DNA-binding domain"/>
    <property type="match status" value="1"/>
</dbReference>
<evidence type="ECO:0000313" key="3">
    <source>
        <dbReference type="EMBL" id="KTD66329.1"/>
    </source>
</evidence>
<dbReference type="InterPro" id="IPR036623">
    <property type="entry name" value="Hemimethylated_DNA-bd_sf"/>
</dbReference>
<proteinExistence type="predicted"/>
<dbReference type="STRING" id="452.Lspi_0092"/>
<gene>
    <name evidence="3" type="ORF">Lspi_0092</name>
</gene>
<dbReference type="EMBL" id="LNYX01000001">
    <property type="protein sequence ID" value="KTD66329.1"/>
    <property type="molecule type" value="Genomic_DNA"/>
</dbReference>
<dbReference type="AlphaFoldDB" id="A0A0W0ZBD0"/>
<dbReference type="InterPro" id="IPR011722">
    <property type="entry name" value="Hemimethylated_DNA-bd_dom"/>
</dbReference>
<dbReference type="OrthoDB" id="9806050at2"/>